<dbReference type="InterPro" id="IPR018878">
    <property type="entry name" value="ORF6C_dom"/>
</dbReference>
<dbReference type="EMBL" id="BK016094">
    <property type="protein sequence ID" value="DAF94542.1"/>
    <property type="molecule type" value="Genomic_DNA"/>
</dbReference>
<evidence type="ECO:0000313" key="3">
    <source>
        <dbReference type="EMBL" id="DAF94542.1"/>
    </source>
</evidence>
<evidence type="ECO:0000259" key="1">
    <source>
        <dbReference type="Pfam" id="PF10543"/>
    </source>
</evidence>
<organism evidence="3">
    <name type="scientific">Siphoviridae sp. ct3gT1</name>
    <dbReference type="NCBI Taxonomy" id="2825323"/>
    <lineage>
        <taxon>Viruses</taxon>
        <taxon>Duplodnaviria</taxon>
        <taxon>Heunggongvirae</taxon>
        <taxon>Uroviricota</taxon>
        <taxon>Caudoviricetes</taxon>
    </lineage>
</organism>
<evidence type="ECO:0000259" key="2">
    <source>
        <dbReference type="Pfam" id="PF10552"/>
    </source>
</evidence>
<protein>
    <recommendedName>
        <fullName evidence="4">Antirepressor</fullName>
    </recommendedName>
</protein>
<name>A0A8S5UJJ6_9CAUD</name>
<dbReference type="InterPro" id="IPR018873">
    <property type="entry name" value="KilA-N_DNA-bd_domain"/>
</dbReference>
<dbReference type="Pfam" id="PF10543">
    <property type="entry name" value="ORF6N"/>
    <property type="match status" value="1"/>
</dbReference>
<feature type="domain" description="ORF6C" evidence="2">
    <location>
        <begin position="182"/>
        <end position="286"/>
    </location>
</feature>
<reference evidence="3" key="1">
    <citation type="journal article" date="2021" name="Proc. Natl. Acad. Sci. U.S.A.">
        <title>A Catalog of Tens of Thousands of Viruses from Human Metagenomes Reveals Hidden Associations with Chronic Diseases.</title>
        <authorList>
            <person name="Tisza M.J."/>
            <person name="Buck C.B."/>
        </authorList>
    </citation>
    <scope>NUCLEOTIDE SEQUENCE</scope>
    <source>
        <strain evidence="3">Ct3gT1</strain>
    </source>
</reference>
<proteinExistence type="predicted"/>
<evidence type="ECO:0008006" key="4">
    <source>
        <dbReference type="Google" id="ProtNLM"/>
    </source>
</evidence>
<feature type="domain" description="KilA-N DNA-binding" evidence="1">
    <location>
        <begin position="68"/>
        <end position="148"/>
    </location>
</feature>
<accession>A0A8S5UJJ6</accession>
<sequence length="299" mass="34925">MSKVKLEMLKLLDEMDFFLRTNDEKTSKRKVERKMNYNFLELSPIKLRGIKEVSGMKFHEIEGGFGEGKKSMLAKEISNIHGRELKEINRRINDNKKRFKDGIDLIDLKGTEFEVNLKHHEIYNQNSINRSENIYLLSERGYSKLLKILEDDVAWEQYEKLVDGYFNMRAEKKQLSALEQLQLQNQAILEVNEKVDKIQNDMPLFKAECDELQALVKKVGVGLMGGKNAPAYKNNSLRGKVYSDIQHQLRREFGVDKYSWIKHSQFNHAKEIVSSYELPTVLKDEITKINNQVSFEEAM</sequence>
<dbReference type="Pfam" id="PF10552">
    <property type="entry name" value="ORF6C"/>
    <property type="match status" value="1"/>
</dbReference>